<feature type="non-terminal residue" evidence="2">
    <location>
        <position position="223"/>
    </location>
</feature>
<evidence type="ECO:0000313" key="2">
    <source>
        <dbReference type="EMBL" id="KAF4731616.1"/>
    </source>
</evidence>
<proteinExistence type="predicted"/>
<keyword evidence="1" id="KW-0732">Signal</keyword>
<evidence type="ECO:0000256" key="1">
    <source>
        <dbReference type="SAM" id="SignalP"/>
    </source>
</evidence>
<comment type="caution">
    <text evidence="2">The sequence shown here is derived from an EMBL/GenBank/DDBJ whole genome shotgun (WGS) entry which is preliminary data.</text>
</comment>
<feature type="signal peptide" evidence="1">
    <location>
        <begin position="1"/>
        <end position="28"/>
    </location>
</feature>
<organism evidence="2 3">
    <name type="scientific">Perkinsus olseni</name>
    <name type="common">Perkinsus atlanticus</name>
    <dbReference type="NCBI Taxonomy" id="32597"/>
    <lineage>
        <taxon>Eukaryota</taxon>
        <taxon>Sar</taxon>
        <taxon>Alveolata</taxon>
        <taxon>Perkinsozoa</taxon>
        <taxon>Perkinsea</taxon>
        <taxon>Perkinsida</taxon>
        <taxon>Perkinsidae</taxon>
        <taxon>Perkinsus</taxon>
    </lineage>
</organism>
<evidence type="ECO:0000313" key="3">
    <source>
        <dbReference type="Proteomes" id="UP000574390"/>
    </source>
</evidence>
<dbReference type="Proteomes" id="UP000574390">
    <property type="component" value="Unassembled WGS sequence"/>
</dbReference>
<name>A0A7J6SGZ1_PEROL</name>
<dbReference type="AlphaFoldDB" id="A0A7J6SGZ1"/>
<gene>
    <name evidence="2" type="ORF">FOZ62_006806</name>
</gene>
<accession>A0A7J6SGZ1</accession>
<feature type="chain" id="PRO_5029546286" evidence="1">
    <location>
        <begin position="29"/>
        <end position="223"/>
    </location>
</feature>
<protein>
    <submittedName>
        <fullName evidence="2">Uncharacterized protein</fullName>
    </submittedName>
</protein>
<dbReference type="EMBL" id="JABANM010015085">
    <property type="protein sequence ID" value="KAF4731616.1"/>
    <property type="molecule type" value="Genomic_DNA"/>
</dbReference>
<reference evidence="2 3" key="1">
    <citation type="submission" date="2020-04" db="EMBL/GenBank/DDBJ databases">
        <title>Perkinsus olseni comparative genomics.</title>
        <authorList>
            <person name="Bogema D.R."/>
        </authorList>
    </citation>
    <scope>NUCLEOTIDE SEQUENCE [LARGE SCALE GENOMIC DNA]</scope>
    <source>
        <strain evidence="2">ATCC PRA-205</strain>
    </source>
</reference>
<sequence length="223" mass="24660">MIFSSTLPSKAFWCIGLIIGLLVCPIKAQKYRQEELLYGRVRGGQVQFLLKPRLDAALANVVQSREHGLSGEDLSFPGKAKTLGHAAKKMDLYVADYMPFNTERSRDEVVNATTIFRLENGQTCEYVARVDRGEKCFANIKLMNSCCSEDGAFGSEKGSIDVEEELESLCKKGFETLKPMPSPSVLDGEYTGAQMERSLSLRFNAGKLVKAGLTVGEIARYQL</sequence>